<organism evidence="4 5">
    <name type="scientific">Flavobacterium granuli</name>
    <dbReference type="NCBI Taxonomy" id="280093"/>
    <lineage>
        <taxon>Bacteria</taxon>
        <taxon>Pseudomonadati</taxon>
        <taxon>Bacteroidota</taxon>
        <taxon>Flavobacteriia</taxon>
        <taxon>Flavobacteriales</taxon>
        <taxon>Flavobacteriaceae</taxon>
        <taxon>Flavobacterium</taxon>
    </lineage>
</organism>
<evidence type="ECO:0000313" key="3">
    <source>
        <dbReference type="EMBL" id="PRZ18694.1"/>
    </source>
</evidence>
<reference evidence="5" key="2">
    <citation type="submission" date="2016-11" db="EMBL/GenBank/DDBJ databases">
        <authorList>
            <person name="Varghese N."/>
            <person name="Submissions S."/>
        </authorList>
    </citation>
    <scope>NUCLEOTIDE SEQUENCE [LARGE SCALE GENOMIC DNA]</scope>
    <source>
        <strain evidence="5">DSM 19729</strain>
    </source>
</reference>
<dbReference type="GO" id="GO:0006313">
    <property type="term" value="P:DNA transposition"/>
    <property type="evidence" value="ECO:0007669"/>
    <property type="project" value="InterPro"/>
</dbReference>
<evidence type="ECO:0000313" key="4">
    <source>
        <dbReference type="EMBL" id="SHH61281.1"/>
    </source>
</evidence>
<dbReference type="InterPro" id="IPR002525">
    <property type="entry name" value="Transp_IS110-like_N"/>
</dbReference>
<dbReference type="AlphaFoldDB" id="A0A1M5UEE1"/>
<dbReference type="GO" id="GO:0003677">
    <property type="term" value="F:DNA binding"/>
    <property type="evidence" value="ECO:0007669"/>
    <property type="project" value="InterPro"/>
</dbReference>
<reference evidence="4" key="1">
    <citation type="submission" date="2016-11" db="EMBL/GenBank/DDBJ databases">
        <authorList>
            <person name="Jaros S."/>
            <person name="Januszkiewicz K."/>
            <person name="Wedrychowicz H."/>
        </authorList>
    </citation>
    <scope>NUCLEOTIDE SEQUENCE [LARGE SCALE GENOMIC DNA]</scope>
    <source>
        <strain evidence="4">DSM 19729</strain>
    </source>
</reference>
<name>A0A1M5UEE1_9FLAO</name>
<dbReference type="PANTHER" id="PTHR33055">
    <property type="entry name" value="TRANSPOSASE FOR INSERTION SEQUENCE ELEMENT IS1111A"/>
    <property type="match status" value="1"/>
</dbReference>
<evidence type="ECO:0000313" key="6">
    <source>
        <dbReference type="Proteomes" id="UP000237771"/>
    </source>
</evidence>
<reference evidence="3 6" key="3">
    <citation type="submission" date="2018-03" db="EMBL/GenBank/DDBJ databases">
        <title>Genomic Encyclopedia of Archaeal and Bacterial Type Strains, Phase II (KMG-II): from individual species to whole genera.</title>
        <authorList>
            <person name="Goeker M."/>
        </authorList>
    </citation>
    <scope>NUCLEOTIDE SEQUENCE [LARGE SCALE GENOMIC DNA]</scope>
    <source>
        <strain evidence="3 6">DSM 17797</strain>
    </source>
</reference>
<dbReference type="OrthoDB" id="9815354at2"/>
<protein>
    <submittedName>
        <fullName evidence="4">Transposase IS116/IS110/IS902 family protein</fullName>
    </submittedName>
</protein>
<proteinExistence type="predicted"/>
<dbReference type="Proteomes" id="UP000237771">
    <property type="component" value="Unassembled WGS sequence"/>
</dbReference>
<dbReference type="PANTHER" id="PTHR33055:SF13">
    <property type="entry name" value="TRANSPOSASE"/>
    <property type="match status" value="1"/>
</dbReference>
<feature type="domain" description="Transposase IS110-like N-terminal" evidence="1">
    <location>
        <begin position="12"/>
        <end position="153"/>
    </location>
</feature>
<evidence type="ECO:0000313" key="5">
    <source>
        <dbReference type="Proteomes" id="UP000184384"/>
    </source>
</evidence>
<dbReference type="GO" id="GO:0004803">
    <property type="term" value="F:transposase activity"/>
    <property type="evidence" value="ECO:0007669"/>
    <property type="project" value="InterPro"/>
</dbReference>
<dbReference type="Pfam" id="PF01548">
    <property type="entry name" value="DEDD_Tnp_IS110"/>
    <property type="match status" value="1"/>
</dbReference>
<dbReference type="EMBL" id="FQWO01000026">
    <property type="protein sequence ID" value="SHH61281.1"/>
    <property type="molecule type" value="Genomic_DNA"/>
</dbReference>
<dbReference type="RefSeq" id="WP_072946201.1">
    <property type="nucleotide sequence ID" value="NZ_FQWO01000026.1"/>
</dbReference>
<gene>
    <name evidence="3" type="ORF">BC624_1261</name>
    <name evidence="4" type="ORF">SAMN05443373_1261</name>
</gene>
<evidence type="ECO:0000259" key="2">
    <source>
        <dbReference type="Pfam" id="PF02371"/>
    </source>
</evidence>
<dbReference type="Pfam" id="PF02371">
    <property type="entry name" value="Transposase_20"/>
    <property type="match status" value="1"/>
</dbReference>
<dbReference type="EMBL" id="PVUB01000026">
    <property type="protein sequence ID" value="PRZ18694.1"/>
    <property type="molecule type" value="Genomic_DNA"/>
</dbReference>
<dbReference type="InterPro" id="IPR003346">
    <property type="entry name" value="Transposase_20"/>
</dbReference>
<sequence>MSSLEKIIKNCAGIDIGSEKVFVSIEGEDVRSFRTFTRTYKELGFYMREHGITHVAMEATGIYWITLYDILEAMGFDVCLVNPADSKNLPGRKTDVQDCQWIQQLFSYGLLRKSFVPEDIVRKLRVYTRMREDKLQMASSHILHMQKALVQMNIRLPEVLSQTHGASGMAMIEAILEGERDAQVLLSYCTTDLRKRKAADILLALEGNYKEEYIFELQQAYDGYLFYLNQVQLCDKETEKILIEFKKKANNDYKDDNRVKPIRHNKPDIKNLHDLLMGIHGANPTVLPGLTDYSLMRLTAELGNNIEQWPNVKAFVSWLGLAPGKNQSGKMNKRSKKKAMTRSGQIFKQAAQSLLVSKQPGLGAFARKLKARRGAAIAIKATARKLAELYYKTFSNGMQYVEKGVEIYLQKQKEQQIKFLTKKAIELNMQLIDI</sequence>
<dbReference type="Proteomes" id="UP000184384">
    <property type="component" value="Unassembled WGS sequence"/>
</dbReference>
<accession>A0A1M5UEE1</accession>
<dbReference type="InterPro" id="IPR047650">
    <property type="entry name" value="Transpos_IS110"/>
</dbReference>
<evidence type="ECO:0000259" key="1">
    <source>
        <dbReference type="Pfam" id="PF01548"/>
    </source>
</evidence>
<dbReference type="NCBIfam" id="NF033542">
    <property type="entry name" value="transpos_IS110"/>
    <property type="match status" value="1"/>
</dbReference>
<feature type="domain" description="Transposase IS116/IS110/IS902 C-terminal" evidence="2">
    <location>
        <begin position="287"/>
        <end position="361"/>
    </location>
</feature>
<keyword evidence="6" id="KW-1185">Reference proteome</keyword>